<dbReference type="InterPro" id="IPR036097">
    <property type="entry name" value="HisK_dim/P_sf"/>
</dbReference>
<dbReference type="EMBL" id="CP071796">
    <property type="protein sequence ID" value="QTD45640.1"/>
    <property type="molecule type" value="Genomic_DNA"/>
</dbReference>
<dbReference type="CDD" id="cd00075">
    <property type="entry name" value="HATPase"/>
    <property type="match status" value="1"/>
</dbReference>
<dbReference type="SMART" id="SM00388">
    <property type="entry name" value="HisKA"/>
    <property type="match status" value="1"/>
</dbReference>
<dbReference type="Gene3D" id="1.10.287.130">
    <property type="match status" value="1"/>
</dbReference>
<evidence type="ECO:0000256" key="3">
    <source>
        <dbReference type="ARBA" id="ARBA00012438"/>
    </source>
</evidence>
<dbReference type="SMART" id="SM00387">
    <property type="entry name" value="HATPase_c"/>
    <property type="match status" value="1"/>
</dbReference>
<dbReference type="SUPFAM" id="SSF55874">
    <property type="entry name" value="ATPase domain of HSP90 chaperone/DNA topoisomerase II/histidine kinase"/>
    <property type="match status" value="1"/>
</dbReference>
<keyword evidence="10 11" id="KW-0472">Membrane</keyword>
<dbReference type="InterPro" id="IPR003594">
    <property type="entry name" value="HATPase_dom"/>
</dbReference>
<evidence type="ECO:0000256" key="2">
    <source>
        <dbReference type="ARBA" id="ARBA00004370"/>
    </source>
</evidence>
<dbReference type="SUPFAM" id="SSF47384">
    <property type="entry name" value="Homodimeric domain of signal transducing histidine kinase"/>
    <property type="match status" value="1"/>
</dbReference>
<evidence type="ECO:0000256" key="11">
    <source>
        <dbReference type="SAM" id="Phobius"/>
    </source>
</evidence>
<reference evidence="14" key="1">
    <citation type="submission" date="2021-03" db="EMBL/GenBank/DDBJ databases">
        <title>Ottowia sp. 27C isolated from the cloaca of a Giant Asian pond turtle (Heosemys grandis).</title>
        <authorList>
            <person name="Spergser J."/>
            <person name="Busse H.-J."/>
        </authorList>
    </citation>
    <scope>NUCLEOTIDE SEQUENCE</scope>
    <source>
        <strain evidence="14">27C</strain>
    </source>
</reference>
<dbReference type="Pfam" id="PF02518">
    <property type="entry name" value="HATPase_c"/>
    <property type="match status" value="1"/>
</dbReference>
<dbReference type="PROSITE" id="PS50885">
    <property type="entry name" value="HAMP"/>
    <property type="match status" value="1"/>
</dbReference>
<dbReference type="Pfam" id="PF00672">
    <property type="entry name" value="HAMP"/>
    <property type="match status" value="1"/>
</dbReference>
<dbReference type="PANTHER" id="PTHR45436">
    <property type="entry name" value="SENSOR HISTIDINE KINASE YKOH"/>
    <property type="match status" value="1"/>
</dbReference>
<dbReference type="Pfam" id="PF00512">
    <property type="entry name" value="HisKA"/>
    <property type="match status" value="1"/>
</dbReference>
<dbReference type="PROSITE" id="PS50109">
    <property type="entry name" value="HIS_KIN"/>
    <property type="match status" value="1"/>
</dbReference>
<feature type="transmembrane region" description="Helical" evidence="11">
    <location>
        <begin position="74"/>
        <end position="95"/>
    </location>
</feature>
<dbReference type="EC" id="2.7.13.3" evidence="3"/>
<evidence type="ECO:0000259" key="13">
    <source>
        <dbReference type="PROSITE" id="PS50885"/>
    </source>
</evidence>
<name>A0A975CG88_9BURK</name>
<dbReference type="SMART" id="SM00304">
    <property type="entry name" value="HAMP"/>
    <property type="match status" value="1"/>
</dbReference>
<evidence type="ECO:0000256" key="5">
    <source>
        <dbReference type="ARBA" id="ARBA00022679"/>
    </source>
</evidence>
<dbReference type="AlphaFoldDB" id="A0A975CG88"/>
<feature type="transmembrane region" description="Helical" evidence="11">
    <location>
        <begin position="12"/>
        <end position="31"/>
    </location>
</feature>
<dbReference type="KEGG" id="otd:J1M35_01565"/>
<dbReference type="Gene3D" id="6.10.340.10">
    <property type="match status" value="1"/>
</dbReference>
<proteinExistence type="predicted"/>
<organism evidence="14 15">
    <name type="scientific">Ottowia testudinis</name>
    <dbReference type="NCBI Taxonomy" id="2816950"/>
    <lineage>
        <taxon>Bacteria</taxon>
        <taxon>Pseudomonadati</taxon>
        <taxon>Pseudomonadota</taxon>
        <taxon>Betaproteobacteria</taxon>
        <taxon>Burkholderiales</taxon>
        <taxon>Comamonadaceae</taxon>
        <taxon>Ottowia</taxon>
    </lineage>
</organism>
<evidence type="ECO:0000256" key="7">
    <source>
        <dbReference type="ARBA" id="ARBA00022777"/>
    </source>
</evidence>
<keyword evidence="4" id="KW-0597">Phosphoprotein</keyword>
<evidence type="ECO:0000256" key="8">
    <source>
        <dbReference type="ARBA" id="ARBA00022989"/>
    </source>
</evidence>
<sequence length="379" mass="40356">MRPLSRQLFRLAARAALATLLVTGACIWIGLELINQYGERLLSPAAHAAMDKGGELPPAIEAELRQAEKTVTPIMTGGFLACVALGLAVGGLVGWRYARRLVSPLAQLAHTARRLRLGELDARVPAGLTEVQEFDEFIRDFNRMAQGLQAAELERQASSAAIAHELRTPLTVLHGRLNGMLDGVFPLSREALVPLLAQTQLLARIVDDLRLLTLANAGALALNLTATDLARQAQAVLTSMQPLAEAKGWSMQSDLQPAVARADGERVRQALQALIDNALRYGAGPLAVHTRTQGDVVQLRVLDRGPGLPPGAETRAFERFWRADDSRGRESGGSGLGLSVVQAIAQAHGGTAFYEPREGGGAVFGLSLPVSGPPQAAPR</sequence>
<evidence type="ECO:0000256" key="4">
    <source>
        <dbReference type="ARBA" id="ARBA00022553"/>
    </source>
</evidence>
<dbReference type="InterPro" id="IPR003660">
    <property type="entry name" value="HAMP_dom"/>
</dbReference>
<dbReference type="PANTHER" id="PTHR45436:SF5">
    <property type="entry name" value="SENSOR HISTIDINE KINASE TRCS"/>
    <property type="match status" value="1"/>
</dbReference>
<dbReference type="CDD" id="cd00082">
    <property type="entry name" value="HisKA"/>
    <property type="match status" value="1"/>
</dbReference>
<dbReference type="PROSITE" id="PS51257">
    <property type="entry name" value="PROKAR_LIPOPROTEIN"/>
    <property type="match status" value="1"/>
</dbReference>
<comment type="catalytic activity">
    <reaction evidence="1">
        <text>ATP + protein L-histidine = ADP + protein N-phospho-L-histidine.</text>
        <dbReference type="EC" id="2.7.13.3"/>
    </reaction>
</comment>
<dbReference type="RefSeq" id="WP_208009388.1">
    <property type="nucleotide sequence ID" value="NZ_CP071796.1"/>
</dbReference>
<dbReference type="Proteomes" id="UP000663903">
    <property type="component" value="Chromosome"/>
</dbReference>
<evidence type="ECO:0000256" key="10">
    <source>
        <dbReference type="ARBA" id="ARBA00023136"/>
    </source>
</evidence>
<dbReference type="InterPro" id="IPR036890">
    <property type="entry name" value="HATPase_C_sf"/>
</dbReference>
<evidence type="ECO:0000313" key="14">
    <source>
        <dbReference type="EMBL" id="QTD45640.1"/>
    </source>
</evidence>
<dbReference type="PRINTS" id="PR00344">
    <property type="entry name" value="BCTRLSENSOR"/>
</dbReference>
<dbReference type="InterPro" id="IPR003661">
    <property type="entry name" value="HisK_dim/P_dom"/>
</dbReference>
<evidence type="ECO:0000259" key="12">
    <source>
        <dbReference type="PROSITE" id="PS50109"/>
    </source>
</evidence>
<keyword evidence="7" id="KW-0418">Kinase</keyword>
<dbReference type="InterPro" id="IPR005467">
    <property type="entry name" value="His_kinase_dom"/>
</dbReference>
<dbReference type="GO" id="GO:0000155">
    <property type="term" value="F:phosphorelay sensor kinase activity"/>
    <property type="evidence" value="ECO:0007669"/>
    <property type="project" value="InterPro"/>
</dbReference>
<comment type="subcellular location">
    <subcellularLocation>
        <location evidence="2">Membrane</location>
    </subcellularLocation>
</comment>
<dbReference type="InterPro" id="IPR004358">
    <property type="entry name" value="Sig_transdc_His_kin-like_C"/>
</dbReference>
<accession>A0A975CG88</accession>
<dbReference type="Gene3D" id="3.30.565.10">
    <property type="entry name" value="Histidine kinase-like ATPase, C-terminal domain"/>
    <property type="match status" value="1"/>
</dbReference>
<evidence type="ECO:0000256" key="6">
    <source>
        <dbReference type="ARBA" id="ARBA00022692"/>
    </source>
</evidence>
<gene>
    <name evidence="14" type="ORF">J1M35_01565</name>
</gene>
<feature type="domain" description="Histidine kinase" evidence="12">
    <location>
        <begin position="161"/>
        <end position="372"/>
    </location>
</feature>
<keyword evidence="6 11" id="KW-0812">Transmembrane</keyword>
<dbReference type="SUPFAM" id="SSF158472">
    <property type="entry name" value="HAMP domain-like"/>
    <property type="match status" value="1"/>
</dbReference>
<keyword evidence="9" id="KW-0902">Two-component regulatory system</keyword>
<evidence type="ECO:0000256" key="9">
    <source>
        <dbReference type="ARBA" id="ARBA00023012"/>
    </source>
</evidence>
<keyword evidence="8 11" id="KW-1133">Transmembrane helix</keyword>
<evidence type="ECO:0000313" key="15">
    <source>
        <dbReference type="Proteomes" id="UP000663903"/>
    </source>
</evidence>
<keyword evidence="15" id="KW-1185">Reference proteome</keyword>
<protein>
    <recommendedName>
        <fullName evidence="3">histidine kinase</fullName>
        <ecNumber evidence="3">2.7.13.3</ecNumber>
    </recommendedName>
</protein>
<keyword evidence="5" id="KW-0808">Transferase</keyword>
<feature type="domain" description="HAMP" evidence="13">
    <location>
        <begin position="99"/>
        <end position="153"/>
    </location>
</feature>
<dbReference type="CDD" id="cd06225">
    <property type="entry name" value="HAMP"/>
    <property type="match status" value="1"/>
</dbReference>
<dbReference type="GO" id="GO:0005886">
    <property type="term" value="C:plasma membrane"/>
    <property type="evidence" value="ECO:0007669"/>
    <property type="project" value="TreeGrafter"/>
</dbReference>
<evidence type="ECO:0000256" key="1">
    <source>
        <dbReference type="ARBA" id="ARBA00000085"/>
    </source>
</evidence>
<dbReference type="InterPro" id="IPR050428">
    <property type="entry name" value="TCS_sensor_his_kinase"/>
</dbReference>